<keyword evidence="11" id="KW-0004">4Fe-4S</keyword>
<dbReference type="InterPro" id="IPR018136">
    <property type="entry name" value="Aconitase_4Fe-4S_BS"/>
</dbReference>
<dbReference type="CDD" id="cd01580">
    <property type="entry name" value="AcnA_IRP_Swivel"/>
    <property type="match status" value="1"/>
</dbReference>
<evidence type="ECO:0000256" key="4">
    <source>
        <dbReference type="ARBA" id="ARBA00022532"/>
    </source>
</evidence>
<accession>A0A154MXG8</accession>
<proteinExistence type="inferred from homology"/>
<evidence type="ECO:0000313" key="16">
    <source>
        <dbReference type="Proteomes" id="UP000076321"/>
    </source>
</evidence>
<dbReference type="InterPro" id="IPR001030">
    <property type="entry name" value="Acoase/IPM_deHydtase_lsu_aba"/>
</dbReference>
<dbReference type="AlphaFoldDB" id="A0A154MXG8"/>
<keyword evidence="6" id="KW-0694">RNA-binding</keyword>
<evidence type="ECO:0000256" key="7">
    <source>
        <dbReference type="ARBA" id="ARBA00023004"/>
    </source>
</evidence>
<feature type="domain" description="Aconitase A/isopropylmalate dehydratase small subunit swivel" evidence="13">
    <location>
        <begin position="729"/>
        <end position="859"/>
    </location>
</feature>
<reference evidence="14 16" key="1">
    <citation type="submission" date="2015-12" db="EMBL/GenBank/DDBJ databases">
        <title>Amycolatopsis regifaucium genome sequencing and assembly.</title>
        <authorList>
            <person name="Mayilraj S."/>
        </authorList>
    </citation>
    <scope>NUCLEOTIDE SEQUENCE [LARGE SCALE GENOMIC DNA]</scope>
    <source>
        <strain evidence="14 16">GY080</strain>
    </source>
</reference>
<dbReference type="NCBIfam" id="TIGR01341">
    <property type="entry name" value="aconitase_1"/>
    <property type="match status" value="1"/>
</dbReference>
<comment type="similarity">
    <text evidence="3 11">Belongs to the aconitase/IPM isomerase family.</text>
</comment>
<comment type="caution">
    <text evidence="14">The sequence shown here is derived from an EMBL/GenBank/DDBJ whole genome shotgun (WGS) entry which is preliminary data.</text>
</comment>
<evidence type="ECO:0000256" key="11">
    <source>
        <dbReference type="RuleBase" id="RU361275"/>
    </source>
</evidence>
<evidence type="ECO:0000313" key="14">
    <source>
        <dbReference type="EMBL" id="KZB88149.1"/>
    </source>
</evidence>
<dbReference type="GO" id="GO:0046872">
    <property type="term" value="F:metal ion binding"/>
    <property type="evidence" value="ECO:0007669"/>
    <property type="project" value="UniProtKB-KW"/>
</dbReference>
<dbReference type="NCBIfam" id="NF009520">
    <property type="entry name" value="PRK12881.1"/>
    <property type="match status" value="1"/>
</dbReference>
<comment type="pathway">
    <text evidence="2">Carbohydrate metabolism; tricarboxylic acid cycle; isocitrate from oxaloacetate: step 2/2.</text>
</comment>
<dbReference type="Proteomes" id="UP000076321">
    <property type="component" value="Unassembled WGS sequence"/>
</dbReference>
<evidence type="ECO:0000256" key="1">
    <source>
        <dbReference type="ARBA" id="ARBA00001966"/>
    </source>
</evidence>
<dbReference type="PRINTS" id="PR00415">
    <property type="entry name" value="ACONITASE"/>
</dbReference>
<dbReference type="PANTHER" id="PTHR11670">
    <property type="entry name" value="ACONITASE/IRON-RESPONSIVE ELEMENT FAMILY MEMBER"/>
    <property type="match status" value="1"/>
</dbReference>
<dbReference type="PROSITE" id="PS00450">
    <property type="entry name" value="ACONITASE_1"/>
    <property type="match status" value="1"/>
</dbReference>
<evidence type="ECO:0000313" key="15">
    <source>
        <dbReference type="EMBL" id="OKA04350.1"/>
    </source>
</evidence>
<dbReference type="FunFam" id="3.30.499.10:FF:000009">
    <property type="entry name" value="Aconitate hydratase"/>
    <property type="match status" value="1"/>
</dbReference>
<keyword evidence="5" id="KW-0479">Metal-binding</keyword>
<dbReference type="Gene3D" id="3.20.19.10">
    <property type="entry name" value="Aconitase, domain 4"/>
    <property type="match status" value="1"/>
</dbReference>
<dbReference type="InterPro" id="IPR000573">
    <property type="entry name" value="AconitaseA/IPMdHydase_ssu_swvl"/>
</dbReference>
<name>A0A154MXG8_9PSEU</name>
<keyword evidence="8 11" id="KW-0411">Iron-sulfur</keyword>
<evidence type="ECO:0000256" key="6">
    <source>
        <dbReference type="ARBA" id="ARBA00022884"/>
    </source>
</evidence>
<dbReference type="NCBIfam" id="NF006757">
    <property type="entry name" value="PRK09277.1"/>
    <property type="match status" value="1"/>
</dbReference>
<evidence type="ECO:0000256" key="5">
    <source>
        <dbReference type="ARBA" id="ARBA00022723"/>
    </source>
</evidence>
<dbReference type="GO" id="GO:0003994">
    <property type="term" value="F:aconitate hydratase activity"/>
    <property type="evidence" value="ECO:0007669"/>
    <property type="project" value="UniProtKB-EC"/>
</dbReference>
<dbReference type="SUPFAM" id="SSF52016">
    <property type="entry name" value="LeuD/IlvD-like"/>
    <property type="match status" value="1"/>
</dbReference>
<dbReference type="GO" id="GO:0006099">
    <property type="term" value="P:tricarboxylic acid cycle"/>
    <property type="evidence" value="ECO:0007669"/>
    <property type="project" value="UniProtKB-UniPathway"/>
</dbReference>
<feature type="domain" description="Aconitase/3-isopropylmalate dehydratase large subunit alpha/beta/alpha" evidence="12">
    <location>
        <begin position="68"/>
        <end position="600"/>
    </location>
</feature>
<dbReference type="Pfam" id="PF00694">
    <property type="entry name" value="Aconitase_C"/>
    <property type="match status" value="1"/>
</dbReference>
<comment type="function">
    <text evidence="11">Catalyzes the isomerization of citrate to isocitrate via cis-aconitate.</text>
</comment>
<comment type="cofactor">
    <cofactor evidence="1">
        <name>[4Fe-4S] cluster</name>
        <dbReference type="ChEBI" id="CHEBI:49883"/>
    </cofactor>
</comment>
<dbReference type="UniPathway" id="UPA00946"/>
<evidence type="ECO:0000256" key="9">
    <source>
        <dbReference type="ARBA" id="ARBA00023239"/>
    </source>
</evidence>
<dbReference type="GO" id="GO:0003723">
    <property type="term" value="F:RNA binding"/>
    <property type="evidence" value="ECO:0007669"/>
    <property type="project" value="UniProtKB-KW"/>
</dbReference>
<keyword evidence="17" id="KW-1185">Reference proteome</keyword>
<dbReference type="InterPro" id="IPR036008">
    <property type="entry name" value="Aconitase_4Fe-4S_dom"/>
</dbReference>
<dbReference type="InterPro" id="IPR015928">
    <property type="entry name" value="Aconitase/3IPM_dehydase_swvl"/>
</dbReference>
<evidence type="ECO:0000256" key="3">
    <source>
        <dbReference type="ARBA" id="ARBA00007185"/>
    </source>
</evidence>
<dbReference type="CDD" id="cd01586">
    <property type="entry name" value="AcnA_IRP"/>
    <property type="match status" value="1"/>
</dbReference>
<comment type="catalytic activity">
    <reaction evidence="10 11">
        <text>citrate = D-threo-isocitrate</text>
        <dbReference type="Rhea" id="RHEA:10336"/>
        <dbReference type="ChEBI" id="CHEBI:15562"/>
        <dbReference type="ChEBI" id="CHEBI:16947"/>
        <dbReference type="EC" id="4.2.1.3"/>
    </reaction>
</comment>
<dbReference type="SUPFAM" id="SSF53732">
    <property type="entry name" value="Aconitase iron-sulfur domain"/>
    <property type="match status" value="1"/>
</dbReference>
<protein>
    <recommendedName>
        <fullName evidence="11">Aconitate hydratase</fullName>
        <shortName evidence="11">Aconitase</shortName>
        <ecNumber evidence="11">4.2.1.3</ecNumber>
    </recommendedName>
</protein>
<dbReference type="UniPathway" id="UPA00223">
    <property type="reaction ID" value="UER00718"/>
</dbReference>
<evidence type="ECO:0000259" key="13">
    <source>
        <dbReference type="Pfam" id="PF00694"/>
    </source>
</evidence>
<keyword evidence="4" id="KW-0816">Tricarboxylic acid cycle</keyword>
<dbReference type="EMBL" id="LOBU02000022">
    <property type="protein sequence ID" value="OKA04350.1"/>
    <property type="molecule type" value="Genomic_DNA"/>
</dbReference>
<dbReference type="GO" id="GO:0051539">
    <property type="term" value="F:4 iron, 4 sulfur cluster binding"/>
    <property type="evidence" value="ECO:0007669"/>
    <property type="project" value="UniProtKB-KW"/>
</dbReference>
<dbReference type="FunFam" id="3.20.19.10:FF:000001">
    <property type="entry name" value="Aconitate hydratase"/>
    <property type="match status" value="1"/>
</dbReference>
<evidence type="ECO:0000256" key="2">
    <source>
        <dbReference type="ARBA" id="ARBA00004717"/>
    </source>
</evidence>
<evidence type="ECO:0000313" key="17">
    <source>
        <dbReference type="Proteomes" id="UP000186883"/>
    </source>
</evidence>
<dbReference type="InterPro" id="IPR015931">
    <property type="entry name" value="Acnase/IPM_dHydase_lsu_aba_1/3"/>
</dbReference>
<dbReference type="EC" id="4.2.1.3" evidence="11"/>
<dbReference type="Gene3D" id="6.10.190.10">
    <property type="match status" value="1"/>
</dbReference>
<reference evidence="15 17" key="2">
    <citation type="submission" date="2016-11" db="EMBL/GenBank/DDBJ databases">
        <title>Genome sequencing of Amycolatopsis regifaucium.</title>
        <authorList>
            <person name="Mayilraj S."/>
            <person name="Kaur N."/>
        </authorList>
    </citation>
    <scope>NUCLEOTIDE SEQUENCE [LARGE SCALE GENOMIC DNA]</scope>
    <source>
        <strain evidence="15 17">GY080</strain>
    </source>
</reference>
<dbReference type="InterPro" id="IPR044137">
    <property type="entry name" value="AcnA_IRP_Swivel"/>
</dbReference>
<organism evidence="14 16">
    <name type="scientific">Amycolatopsis regifaucium</name>
    <dbReference type="NCBI Taxonomy" id="546365"/>
    <lineage>
        <taxon>Bacteria</taxon>
        <taxon>Bacillati</taxon>
        <taxon>Actinomycetota</taxon>
        <taxon>Actinomycetes</taxon>
        <taxon>Pseudonocardiales</taxon>
        <taxon>Pseudonocardiaceae</taxon>
        <taxon>Amycolatopsis</taxon>
    </lineage>
</organism>
<evidence type="ECO:0000259" key="12">
    <source>
        <dbReference type="Pfam" id="PF00330"/>
    </source>
</evidence>
<dbReference type="Gene3D" id="3.30.499.10">
    <property type="entry name" value="Aconitase, domain 3"/>
    <property type="match status" value="2"/>
</dbReference>
<dbReference type="Proteomes" id="UP000186883">
    <property type="component" value="Unassembled WGS sequence"/>
</dbReference>
<dbReference type="RefSeq" id="WP_061986649.1">
    <property type="nucleotide sequence ID" value="NZ_FOPQ01000004.1"/>
</dbReference>
<gene>
    <name evidence="14" type="primary">acnA</name>
    <name evidence="15" type="ORF">ATP06_0231035</name>
    <name evidence="14" type="ORF">AVL48_19475</name>
</gene>
<dbReference type="FunFam" id="3.30.499.10:FF:000002">
    <property type="entry name" value="Aconitate hydratase"/>
    <property type="match status" value="1"/>
</dbReference>
<dbReference type="OrthoDB" id="9764318at2"/>
<dbReference type="PROSITE" id="PS01244">
    <property type="entry name" value="ACONITASE_2"/>
    <property type="match status" value="1"/>
</dbReference>
<evidence type="ECO:0000256" key="10">
    <source>
        <dbReference type="ARBA" id="ARBA00023501"/>
    </source>
</evidence>
<dbReference type="Pfam" id="PF00330">
    <property type="entry name" value="Aconitase"/>
    <property type="match status" value="1"/>
</dbReference>
<keyword evidence="7 11" id="KW-0408">Iron</keyword>
<sequence>MTAPASKDSFGAKDTLKVGDASYEVFRLNKVEGSERLPYSLKILLENLLRTEDGANITADHIRALGNWDAKADPSIEIQFTPARVIMQDFTGVPCVVDLATMREAVTDLGGDPDKVNPLAPAELVIDHSVIIDVFGRADAFERNVEIEYERNRERYQFLRWGQGAFDEFKVVPPGTGIVHQVNIEHLARTVMSRNGQAYPDSCVGTDSHTTMVNGLGVLGWGVGGIEAEAAMLGQPVSMLIPRVVGFKLTGEIPTGVTATDVVLTITEMLRKHGVVSKFVEFYGESVGAVPLANRATIGNMSPEFGSTAAIFPIDEETVRYLKLTGRSEEQVALVEAYAKEQGLWHDPSHEPEYSEYIELDLSTVVPSIAGPKRPQDRIELTDAKSAFRKSIHDYVGGDQDAPHTNVDEAVEESFPASDPVALSFKDEGSVDVQSAANGHSGRPTNPVKVSTPDRGEFVLDHGAVVIASITSCTNTSNPSVMLGAALLARNAVDKGLAVKPWVKTSMAPGSQVVTDYYDKAGLWPYLEKLGYHLVGYGCTTCIGNSGPLSDEISAAIQENDLTAVSVLSGNRNFEGRINPDVKMNYLASPPLVIAYALAGTMDFDFENQPLGQDTEGNDVFLKDIWPSAKEIQETIDYAITQEMFTKDYADVFDGGERWKSLPTPEGKTFDWDAESTYVRKPPYFEGMTAEPSPVTDISGARVLAKLGDSVTTDHISPAGAIKPGTPAAQYLTEHGVEKKDFNSYGSRRGNHEVMIRGTFANIRLRNQLLDDVQGGYTRDFTQDDAPQAFIYDAAQNYAAQGIPLVVLGGKEYGSGSSRDWAAKGTSLLGVRAVITESFERIHRSNLIGMGVIPLQFPAGESAASLGLDGTETFDISGITKLNEGETPRTVHVTATKTDGTKVEFDADVRIDTPGEADYYRNGGILQYVLRKMTKA</sequence>
<dbReference type="EMBL" id="LQCI01000002">
    <property type="protein sequence ID" value="KZB88149.1"/>
    <property type="molecule type" value="Genomic_DNA"/>
</dbReference>
<dbReference type="InterPro" id="IPR006249">
    <property type="entry name" value="Aconitase/IRP2"/>
</dbReference>
<evidence type="ECO:0000256" key="8">
    <source>
        <dbReference type="ARBA" id="ARBA00023014"/>
    </source>
</evidence>
<dbReference type="GO" id="GO:0019679">
    <property type="term" value="P:propionate metabolic process, methylcitrate cycle"/>
    <property type="evidence" value="ECO:0007669"/>
    <property type="project" value="UniProtKB-ARBA"/>
</dbReference>
<keyword evidence="9 11" id="KW-0456">Lyase</keyword>